<name>A0AA40A1W2_9PEZI</name>
<keyword evidence="1" id="KW-0732">Signal</keyword>
<evidence type="ECO:0000256" key="1">
    <source>
        <dbReference type="SAM" id="SignalP"/>
    </source>
</evidence>
<dbReference type="AlphaFoldDB" id="A0AA40A1W2"/>
<sequence>MSSWHLLTLPSPVLASLADIPEQYDLKQREYFSLAMGMMTGELGPLCPPPRFHDREFVSQAVDLRMAVAMTHESAWQPPRMRNTAPRVRAAHQ</sequence>
<organism evidence="2 3">
    <name type="scientific">Lasiosphaeris hirsuta</name>
    <dbReference type="NCBI Taxonomy" id="260670"/>
    <lineage>
        <taxon>Eukaryota</taxon>
        <taxon>Fungi</taxon>
        <taxon>Dikarya</taxon>
        <taxon>Ascomycota</taxon>
        <taxon>Pezizomycotina</taxon>
        <taxon>Sordariomycetes</taxon>
        <taxon>Sordariomycetidae</taxon>
        <taxon>Sordariales</taxon>
        <taxon>Lasiosphaeriaceae</taxon>
        <taxon>Lasiosphaeris</taxon>
    </lineage>
</organism>
<proteinExistence type="predicted"/>
<comment type="caution">
    <text evidence="2">The sequence shown here is derived from an EMBL/GenBank/DDBJ whole genome shotgun (WGS) entry which is preliminary data.</text>
</comment>
<evidence type="ECO:0000313" key="2">
    <source>
        <dbReference type="EMBL" id="KAK0707716.1"/>
    </source>
</evidence>
<gene>
    <name evidence="2" type="ORF">B0H67DRAFT_320933</name>
</gene>
<feature type="chain" id="PRO_5041202268" evidence="1">
    <location>
        <begin position="16"/>
        <end position="93"/>
    </location>
</feature>
<dbReference type="Proteomes" id="UP001172102">
    <property type="component" value="Unassembled WGS sequence"/>
</dbReference>
<keyword evidence="3" id="KW-1185">Reference proteome</keyword>
<feature type="signal peptide" evidence="1">
    <location>
        <begin position="1"/>
        <end position="15"/>
    </location>
</feature>
<evidence type="ECO:0000313" key="3">
    <source>
        <dbReference type="Proteomes" id="UP001172102"/>
    </source>
</evidence>
<dbReference type="EMBL" id="JAUKUA010000006">
    <property type="protein sequence ID" value="KAK0707716.1"/>
    <property type="molecule type" value="Genomic_DNA"/>
</dbReference>
<accession>A0AA40A1W2</accession>
<protein>
    <submittedName>
        <fullName evidence="2">Uncharacterized protein</fullName>
    </submittedName>
</protein>
<reference evidence="2" key="1">
    <citation type="submission" date="2023-06" db="EMBL/GenBank/DDBJ databases">
        <title>Genome-scale phylogeny and comparative genomics of the fungal order Sordariales.</title>
        <authorList>
            <consortium name="Lawrence Berkeley National Laboratory"/>
            <person name="Hensen N."/>
            <person name="Bonometti L."/>
            <person name="Westerberg I."/>
            <person name="Brannstrom I.O."/>
            <person name="Guillou S."/>
            <person name="Cros-Aarteil S."/>
            <person name="Calhoun S."/>
            <person name="Haridas S."/>
            <person name="Kuo A."/>
            <person name="Mondo S."/>
            <person name="Pangilinan J."/>
            <person name="Riley R."/>
            <person name="Labutti K."/>
            <person name="Andreopoulos B."/>
            <person name="Lipzen A."/>
            <person name="Chen C."/>
            <person name="Yanf M."/>
            <person name="Daum C."/>
            <person name="Ng V."/>
            <person name="Clum A."/>
            <person name="Steindorff A."/>
            <person name="Ohm R."/>
            <person name="Martin F."/>
            <person name="Silar P."/>
            <person name="Natvig D."/>
            <person name="Lalanne C."/>
            <person name="Gautier V."/>
            <person name="Ament-Velasquez S.L."/>
            <person name="Kruys A."/>
            <person name="Hutchinson M.I."/>
            <person name="Powell A.J."/>
            <person name="Barry K."/>
            <person name="Miller A.N."/>
            <person name="Grigoriev I.V."/>
            <person name="Debuchy R."/>
            <person name="Gladieux P."/>
            <person name="Thoren M.H."/>
            <person name="Johannesson H."/>
        </authorList>
    </citation>
    <scope>NUCLEOTIDE SEQUENCE</scope>
    <source>
        <strain evidence="2">SMH4607-1</strain>
    </source>
</reference>